<keyword evidence="2" id="KW-0472">Membrane</keyword>
<feature type="compositionally biased region" description="Pro residues" evidence="1">
    <location>
        <begin position="281"/>
        <end position="301"/>
    </location>
</feature>
<keyword evidence="2" id="KW-0812">Transmembrane</keyword>
<evidence type="ECO:0000313" key="3">
    <source>
        <dbReference type="EMBL" id="MDR7273860.1"/>
    </source>
</evidence>
<accession>A0AAE3YI40</accession>
<keyword evidence="4" id="KW-1185">Reference proteome</keyword>
<feature type="compositionally biased region" description="Low complexity" evidence="1">
    <location>
        <begin position="138"/>
        <end position="152"/>
    </location>
</feature>
<sequence length="308" mass="31895">MTRDQHHEDRDERRVWSKIDLIKLSAGTLAAISSAVCASWLGVAGTIVGAAVASVIATVGQELYAHSLKHTYQRLRGVRLEQALAVVGATNRPAANPPVRPADRAIAADTVETVLLDDFADADPGPSRTAPDRRASDRPIPARAAASASASGPDHDEPAARTRFADRSDDDSTVRRAHRLRLVLATVAMFVFAMLAITAFELMAGDSLAGLFGDGSAGATTLPFVTGNGDPTPIYTPEPPLSTVPADATPTAPADPLQSTAPAETPAATDPAPTTETNPRPDQPTDPLTPPAPADQPPPAADPAAPIG</sequence>
<feature type="compositionally biased region" description="Basic and acidic residues" evidence="1">
    <location>
        <begin position="153"/>
        <end position="172"/>
    </location>
</feature>
<feature type="region of interest" description="Disordered" evidence="1">
    <location>
        <begin position="119"/>
        <end position="172"/>
    </location>
</feature>
<name>A0AAE3YI40_9ACTN</name>
<dbReference type="Proteomes" id="UP001183643">
    <property type="component" value="Unassembled WGS sequence"/>
</dbReference>
<evidence type="ECO:0000313" key="4">
    <source>
        <dbReference type="Proteomes" id="UP001183643"/>
    </source>
</evidence>
<keyword evidence="2" id="KW-1133">Transmembrane helix</keyword>
<feature type="region of interest" description="Disordered" evidence="1">
    <location>
        <begin position="223"/>
        <end position="308"/>
    </location>
</feature>
<proteinExistence type="predicted"/>
<protein>
    <submittedName>
        <fullName evidence="3">Uncharacterized protein</fullName>
    </submittedName>
</protein>
<dbReference type="AlphaFoldDB" id="A0AAE3YI40"/>
<evidence type="ECO:0000256" key="1">
    <source>
        <dbReference type="SAM" id="MobiDB-lite"/>
    </source>
</evidence>
<feature type="transmembrane region" description="Helical" evidence="2">
    <location>
        <begin position="182"/>
        <end position="200"/>
    </location>
</feature>
<feature type="compositionally biased region" description="Low complexity" evidence="1">
    <location>
        <begin position="245"/>
        <end position="278"/>
    </location>
</feature>
<dbReference type="EMBL" id="JAVDYB010000001">
    <property type="protein sequence ID" value="MDR7273860.1"/>
    <property type="molecule type" value="Genomic_DNA"/>
</dbReference>
<organism evidence="3 4">
    <name type="scientific">Catenuloplanes atrovinosus</name>
    <dbReference type="NCBI Taxonomy" id="137266"/>
    <lineage>
        <taxon>Bacteria</taxon>
        <taxon>Bacillati</taxon>
        <taxon>Actinomycetota</taxon>
        <taxon>Actinomycetes</taxon>
        <taxon>Micromonosporales</taxon>
        <taxon>Micromonosporaceae</taxon>
        <taxon>Catenuloplanes</taxon>
    </lineage>
</organism>
<feature type="transmembrane region" description="Helical" evidence="2">
    <location>
        <begin position="21"/>
        <end position="41"/>
    </location>
</feature>
<evidence type="ECO:0000256" key="2">
    <source>
        <dbReference type="SAM" id="Phobius"/>
    </source>
</evidence>
<comment type="caution">
    <text evidence="3">The sequence shown here is derived from an EMBL/GenBank/DDBJ whole genome shotgun (WGS) entry which is preliminary data.</text>
</comment>
<gene>
    <name evidence="3" type="ORF">J2S41_000638</name>
</gene>
<dbReference type="RefSeq" id="WP_310362838.1">
    <property type="nucleotide sequence ID" value="NZ_JAVDYB010000001.1"/>
</dbReference>
<reference evidence="3" key="1">
    <citation type="submission" date="2023-07" db="EMBL/GenBank/DDBJ databases">
        <title>Sequencing the genomes of 1000 actinobacteria strains.</title>
        <authorList>
            <person name="Klenk H.-P."/>
        </authorList>
    </citation>
    <scope>NUCLEOTIDE SEQUENCE</scope>
    <source>
        <strain evidence="3">DSM 44707</strain>
    </source>
</reference>
<feature type="transmembrane region" description="Helical" evidence="2">
    <location>
        <begin position="47"/>
        <end position="65"/>
    </location>
</feature>